<dbReference type="InterPro" id="IPR011051">
    <property type="entry name" value="RmlC_Cupin_sf"/>
</dbReference>
<sequence>MKIWRPKPEAWKQVTEALKGRYVSADDKATAVLVELTPNSNFPKHKHPHVTYGLIVRGSGKYIAENGEFPLSEGDMYYIGSNEEHWLFSGEKGLVLFEVLVPWREDLQNRVLKPDVE</sequence>
<dbReference type="InterPro" id="IPR013096">
    <property type="entry name" value="Cupin_2"/>
</dbReference>
<evidence type="ECO:0000259" key="1">
    <source>
        <dbReference type="Pfam" id="PF07883"/>
    </source>
</evidence>
<dbReference type="EMBL" id="DRWN01000061">
    <property type="protein sequence ID" value="HHK68933.1"/>
    <property type="molecule type" value="Genomic_DNA"/>
</dbReference>
<comment type="caution">
    <text evidence="2">The sequence shown here is derived from an EMBL/GenBank/DDBJ whole genome shotgun (WGS) entry which is preliminary data.</text>
</comment>
<protein>
    <submittedName>
        <fullName evidence="2">Cupin domain-containing protein</fullName>
    </submittedName>
</protein>
<dbReference type="InterPro" id="IPR014710">
    <property type="entry name" value="RmlC-like_jellyroll"/>
</dbReference>
<organism evidence="2">
    <name type="scientific">Caldiarchaeum subterraneum</name>
    <dbReference type="NCBI Taxonomy" id="311458"/>
    <lineage>
        <taxon>Archaea</taxon>
        <taxon>Nitrososphaerota</taxon>
        <taxon>Candidatus Caldarchaeales</taxon>
        <taxon>Candidatus Caldarchaeaceae</taxon>
        <taxon>Candidatus Caldarchaeum</taxon>
    </lineage>
</organism>
<dbReference type="AlphaFoldDB" id="A0A7C5QRX1"/>
<accession>A0A7C5QRX1</accession>
<dbReference type="SUPFAM" id="SSF51182">
    <property type="entry name" value="RmlC-like cupins"/>
    <property type="match status" value="1"/>
</dbReference>
<dbReference type="Pfam" id="PF07883">
    <property type="entry name" value="Cupin_2"/>
    <property type="match status" value="1"/>
</dbReference>
<feature type="domain" description="Cupin type-2" evidence="1">
    <location>
        <begin position="33"/>
        <end position="88"/>
    </location>
</feature>
<reference evidence="2" key="1">
    <citation type="journal article" date="2020" name="mSystems">
        <title>Genome- and Community-Level Interaction Insights into Carbon Utilization and Element Cycling Functions of Hydrothermarchaeota in Hydrothermal Sediment.</title>
        <authorList>
            <person name="Zhou Z."/>
            <person name="Liu Y."/>
            <person name="Xu W."/>
            <person name="Pan J."/>
            <person name="Luo Z.H."/>
            <person name="Li M."/>
        </authorList>
    </citation>
    <scope>NUCLEOTIDE SEQUENCE [LARGE SCALE GENOMIC DNA]</scope>
    <source>
        <strain evidence="2">SpSt-1056</strain>
    </source>
</reference>
<name>A0A7C5QRX1_CALS0</name>
<evidence type="ECO:0000313" key="2">
    <source>
        <dbReference type="EMBL" id="HHK68933.1"/>
    </source>
</evidence>
<dbReference type="Gene3D" id="2.60.120.10">
    <property type="entry name" value="Jelly Rolls"/>
    <property type="match status" value="1"/>
</dbReference>
<proteinExistence type="predicted"/>
<gene>
    <name evidence="2" type="ORF">ENM11_07270</name>
</gene>